<comment type="function">
    <text evidence="8">Mediates influx of magnesium ions.</text>
</comment>
<dbReference type="SUPFAM" id="SSF144083">
    <property type="entry name" value="Magnesium transport protein CorA, transmembrane region"/>
    <property type="match status" value="1"/>
</dbReference>
<feature type="transmembrane region" description="Helical" evidence="8">
    <location>
        <begin position="325"/>
        <end position="345"/>
    </location>
</feature>
<evidence type="ECO:0000256" key="2">
    <source>
        <dbReference type="ARBA" id="ARBA00009765"/>
    </source>
</evidence>
<keyword evidence="8" id="KW-0406">Ion transport</keyword>
<sequence>MGIEQDLERKKGLPPGSLVYVGDEVASSTKISVIDYIGDDLVEKELDKIQDVYPYTKTNSVTWVNIEGLNDIDVFKEIRDEFGIHPLLIEDILNTEHRPKINILNDYVVMILKMVWFNKEEVEIEEEQISVIIKDQTIFTIQEKEGDVLDSVRKAIRQNLGKIRNMSAGYLVYSILDAIVDQYLFESERISSDIEQLEEDMVIDPDQTVLQQIYHYKNIGMHLRKLVWPVKEIIGGLEKSKVIDMNTGFYLKDVSDHIIHVMDTVEMTRSMAANLLDVYFSSVSNKMNEVMKVLTIVSTIFIPLTFIAGIYGMNFAHMPELDEAWAYPVVWGIMIAMTLGMILFFKRKKWF</sequence>
<keyword evidence="7 8" id="KW-0472">Membrane</keyword>
<name>A0ABS9GZJ6_9BACL</name>
<dbReference type="PANTHER" id="PTHR46494">
    <property type="entry name" value="CORA FAMILY METAL ION TRANSPORTER (EUROFUNG)"/>
    <property type="match status" value="1"/>
</dbReference>
<evidence type="ECO:0000313" key="9">
    <source>
        <dbReference type="EMBL" id="MCF6136913.1"/>
    </source>
</evidence>
<evidence type="ECO:0000256" key="6">
    <source>
        <dbReference type="ARBA" id="ARBA00022989"/>
    </source>
</evidence>
<comment type="subcellular location">
    <subcellularLocation>
        <location evidence="1">Cell membrane</location>
        <topology evidence="1">Multi-pass membrane protein</topology>
    </subcellularLocation>
    <subcellularLocation>
        <location evidence="8">Membrane</location>
        <topology evidence="8">Multi-pass membrane protein</topology>
    </subcellularLocation>
</comment>
<gene>
    <name evidence="8 9" type="primary">corA</name>
    <name evidence="9" type="ORF">L2716_04165</name>
</gene>
<reference evidence="9 10" key="1">
    <citation type="submission" date="2022-01" db="EMBL/GenBank/DDBJ databases">
        <title>Alkalihalobacillus sp. EGI L200015, a novel bacterium isolated from a salt lake sediment.</title>
        <authorList>
            <person name="Gao L."/>
            <person name="Fang B.-Z."/>
            <person name="Li W.-J."/>
        </authorList>
    </citation>
    <scope>NUCLEOTIDE SEQUENCE [LARGE SCALE GENOMIC DNA]</scope>
    <source>
        <strain evidence="9 10">KCTC 12718</strain>
    </source>
</reference>
<keyword evidence="3 8" id="KW-0813">Transport</keyword>
<dbReference type="InterPro" id="IPR004488">
    <property type="entry name" value="Mg/Co-transport_prot_CorA"/>
</dbReference>
<dbReference type="NCBIfam" id="TIGR00383">
    <property type="entry name" value="corA"/>
    <property type="match status" value="1"/>
</dbReference>
<dbReference type="RefSeq" id="WP_236332066.1">
    <property type="nucleotide sequence ID" value="NZ_JAKIJS010000001.1"/>
</dbReference>
<dbReference type="InterPro" id="IPR002523">
    <property type="entry name" value="MgTranspt_CorA/ZnTranspt_ZntB"/>
</dbReference>
<keyword evidence="4 8" id="KW-1003">Cell membrane</keyword>
<comment type="similarity">
    <text evidence="2 8">Belongs to the CorA metal ion transporter (MIT) (TC 1.A.35) family.</text>
</comment>
<evidence type="ECO:0000256" key="8">
    <source>
        <dbReference type="RuleBase" id="RU362010"/>
    </source>
</evidence>
<keyword evidence="5 8" id="KW-0812">Transmembrane</keyword>
<dbReference type="InterPro" id="IPR045863">
    <property type="entry name" value="CorA_TM1_TM2"/>
</dbReference>
<dbReference type="InterPro" id="IPR045861">
    <property type="entry name" value="CorA_cytoplasmic_dom"/>
</dbReference>
<keyword evidence="10" id="KW-1185">Reference proteome</keyword>
<evidence type="ECO:0000313" key="10">
    <source>
        <dbReference type="Proteomes" id="UP001649381"/>
    </source>
</evidence>
<evidence type="ECO:0000256" key="5">
    <source>
        <dbReference type="ARBA" id="ARBA00022692"/>
    </source>
</evidence>
<dbReference type="Proteomes" id="UP001649381">
    <property type="component" value="Unassembled WGS sequence"/>
</dbReference>
<keyword evidence="6 8" id="KW-1133">Transmembrane helix</keyword>
<dbReference type="Gene3D" id="1.20.58.340">
    <property type="entry name" value="Magnesium transport protein CorA, transmembrane region"/>
    <property type="match status" value="2"/>
</dbReference>
<accession>A0ABS9GZJ6</accession>
<keyword evidence="8" id="KW-0460">Magnesium</keyword>
<proteinExistence type="inferred from homology"/>
<comment type="caution">
    <text evidence="9">The sequence shown here is derived from an EMBL/GenBank/DDBJ whole genome shotgun (WGS) entry which is preliminary data.</text>
</comment>
<dbReference type="CDD" id="cd12828">
    <property type="entry name" value="TmCorA-like_1"/>
    <property type="match status" value="1"/>
</dbReference>
<evidence type="ECO:0000256" key="4">
    <source>
        <dbReference type="ARBA" id="ARBA00022475"/>
    </source>
</evidence>
<evidence type="ECO:0000256" key="3">
    <source>
        <dbReference type="ARBA" id="ARBA00022448"/>
    </source>
</evidence>
<organism evidence="9 10">
    <name type="scientific">Pseudalkalibacillus berkeleyi</name>
    <dbReference type="NCBI Taxonomy" id="1069813"/>
    <lineage>
        <taxon>Bacteria</taxon>
        <taxon>Bacillati</taxon>
        <taxon>Bacillota</taxon>
        <taxon>Bacilli</taxon>
        <taxon>Bacillales</taxon>
        <taxon>Fictibacillaceae</taxon>
        <taxon>Pseudalkalibacillus</taxon>
    </lineage>
</organism>
<protein>
    <recommendedName>
        <fullName evidence="8">Magnesium transport protein CorA</fullName>
    </recommendedName>
</protein>
<dbReference type="Pfam" id="PF01544">
    <property type="entry name" value="CorA"/>
    <property type="match status" value="1"/>
</dbReference>
<feature type="transmembrane region" description="Helical" evidence="8">
    <location>
        <begin position="293"/>
        <end position="313"/>
    </location>
</feature>
<evidence type="ECO:0000256" key="1">
    <source>
        <dbReference type="ARBA" id="ARBA00004651"/>
    </source>
</evidence>
<dbReference type="Gene3D" id="3.30.460.20">
    <property type="entry name" value="CorA soluble domain-like"/>
    <property type="match status" value="1"/>
</dbReference>
<dbReference type="SUPFAM" id="SSF143865">
    <property type="entry name" value="CorA soluble domain-like"/>
    <property type="match status" value="1"/>
</dbReference>
<dbReference type="EMBL" id="JAKIJS010000001">
    <property type="protein sequence ID" value="MCF6136913.1"/>
    <property type="molecule type" value="Genomic_DNA"/>
</dbReference>
<evidence type="ECO:0000256" key="7">
    <source>
        <dbReference type="ARBA" id="ARBA00023136"/>
    </source>
</evidence>
<dbReference type="PANTHER" id="PTHR46494:SF1">
    <property type="entry name" value="CORA FAMILY METAL ION TRANSPORTER (EUROFUNG)"/>
    <property type="match status" value="1"/>
</dbReference>